<accession>S8C9Q5</accession>
<feature type="domain" description="V-SNARE coiled-coil homology" evidence="5">
    <location>
        <begin position="284"/>
        <end position="348"/>
    </location>
</feature>
<gene>
    <name evidence="6" type="ORF">M569_11244</name>
</gene>
<dbReference type="PANTHER" id="PTHR10241">
    <property type="entry name" value="LETHAL 2 GIANT LARVAE PROTEIN"/>
    <property type="match status" value="1"/>
</dbReference>
<evidence type="ECO:0000313" key="6">
    <source>
        <dbReference type="EMBL" id="EPS63540.1"/>
    </source>
</evidence>
<evidence type="ECO:0000256" key="2">
    <source>
        <dbReference type="ARBA" id="ARBA00022490"/>
    </source>
</evidence>
<feature type="region of interest" description="Disordered" evidence="4">
    <location>
        <begin position="243"/>
        <end position="266"/>
    </location>
</feature>
<dbReference type="OrthoDB" id="190375at2759"/>
<evidence type="ECO:0000256" key="1">
    <source>
        <dbReference type="ARBA" id="ARBA00004496"/>
    </source>
</evidence>
<dbReference type="InterPro" id="IPR042855">
    <property type="entry name" value="V_SNARE_CC"/>
</dbReference>
<dbReference type="GO" id="GO:0005737">
    <property type="term" value="C:cytoplasm"/>
    <property type="evidence" value="ECO:0007669"/>
    <property type="project" value="UniProtKB-SubCell"/>
</dbReference>
<feature type="compositionally biased region" description="Basic and acidic residues" evidence="4">
    <location>
        <begin position="256"/>
        <end position="266"/>
    </location>
</feature>
<sequence length="349" mass="39782">RELICNKLVLVGSTCIVFHFFSGAESAVVSQEAAIVDSHILVCCEEVILLYPLKSILQGNDKPLQELKLDKPCSWATIFKKDVNKSEAIILYQSGEIESRSLPELEVVGRTSLMSVLRWNFKNNMEKTMSASEKGLISLVNGHEFAFVSLLASENEFRILESSLPNQIGAAATTRKTKKQKAGISRFVNNMMKGLKRVKGDDNMDYAEAQEMLSQHLEVIFLRFPFSDPYDVDEAEVKIDEIEIDDEAPRRPHKGGKGDDEKERRRMQQVLEGEAEPRMRTREEIIAKYRKAEGTSASAWEAKEKLLERQEKLERLSRRTEELQSGAENFASMAQELAKAMEKKKWWNF</sequence>
<dbReference type="Pfam" id="PF00957">
    <property type="entry name" value="Synaptobrevin"/>
    <property type="match status" value="1"/>
</dbReference>
<evidence type="ECO:0000256" key="3">
    <source>
        <dbReference type="PROSITE-ProRule" id="PRU00290"/>
    </source>
</evidence>
<protein>
    <recommendedName>
        <fullName evidence="5">V-SNARE coiled-coil homology domain-containing protein</fullName>
    </recommendedName>
</protein>
<proteinExistence type="predicted"/>
<organism evidence="6 7">
    <name type="scientific">Genlisea aurea</name>
    <dbReference type="NCBI Taxonomy" id="192259"/>
    <lineage>
        <taxon>Eukaryota</taxon>
        <taxon>Viridiplantae</taxon>
        <taxon>Streptophyta</taxon>
        <taxon>Embryophyta</taxon>
        <taxon>Tracheophyta</taxon>
        <taxon>Spermatophyta</taxon>
        <taxon>Magnoliopsida</taxon>
        <taxon>eudicotyledons</taxon>
        <taxon>Gunneridae</taxon>
        <taxon>Pentapetalae</taxon>
        <taxon>asterids</taxon>
        <taxon>lamiids</taxon>
        <taxon>Lamiales</taxon>
        <taxon>Lentibulariaceae</taxon>
        <taxon>Genlisea</taxon>
    </lineage>
</organism>
<evidence type="ECO:0000313" key="7">
    <source>
        <dbReference type="Proteomes" id="UP000015453"/>
    </source>
</evidence>
<comment type="caution">
    <text evidence="6">The sequence shown here is derived from an EMBL/GenBank/DDBJ whole genome shotgun (WGS) entry which is preliminary data.</text>
</comment>
<name>S8C9Q5_9LAMI</name>
<dbReference type="SUPFAM" id="SSF58038">
    <property type="entry name" value="SNARE fusion complex"/>
    <property type="match status" value="1"/>
</dbReference>
<evidence type="ECO:0000259" key="5">
    <source>
        <dbReference type="PROSITE" id="PS50892"/>
    </source>
</evidence>
<dbReference type="GO" id="GO:0006893">
    <property type="term" value="P:Golgi to plasma membrane transport"/>
    <property type="evidence" value="ECO:0007669"/>
    <property type="project" value="TreeGrafter"/>
</dbReference>
<dbReference type="GO" id="GO:0005096">
    <property type="term" value="F:GTPase activator activity"/>
    <property type="evidence" value="ECO:0007669"/>
    <property type="project" value="TreeGrafter"/>
</dbReference>
<dbReference type="CDD" id="cd15873">
    <property type="entry name" value="R-SNARE_STXBP5_6"/>
    <property type="match status" value="1"/>
</dbReference>
<feature type="non-terminal residue" evidence="6">
    <location>
        <position position="1"/>
    </location>
</feature>
<dbReference type="GO" id="GO:0006887">
    <property type="term" value="P:exocytosis"/>
    <property type="evidence" value="ECO:0007669"/>
    <property type="project" value="TreeGrafter"/>
</dbReference>
<dbReference type="PROSITE" id="PS50892">
    <property type="entry name" value="V_SNARE"/>
    <property type="match status" value="1"/>
</dbReference>
<reference evidence="6 7" key="1">
    <citation type="journal article" date="2013" name="BMC Genomics">
        <title>The miniature genome of a carnivorous plant Genlisea aurea contains a low number of genes and short non-coding sequences.</title>
        <authorList>
            <person name="Leushkin E.V."/>
            <person name="Sutormin R.A."/>
            <person name="Nabieva E.R."/>
            <person name="Penin A.A."/>
            <person name="Kondrashov A.S."/>
            <person name="Logacheva M.D."/>
        </authorList>
    </citation>
    <scope>NUCLEOTIDE SEQUENCE [LARGE SCALE GENOMIC DNA]</scope>
</reference>
<dbReference type="Gene3D" id="1.20.5.110">
    <property type="match status" value="1"/>
</dbReference>
<evidence type="ECO:0000256" key="4">
    <source>
        <dbReference type="SAM" id="MobiDB-lite"/>
    </source>
</evidence>
<dbReference type="EMBL" id="AUSU01005419">
    <property type="protein sequence ID" value="EPS63540.1"/>
    <property type="molecule type" value="Genomic_DNA"/>
</dbReference>
<dbReference type="GO" id="GO:0019905">
    <property type="term" value="F:syntaxin binding"/>
    <property type="evidence" value="ECO:0007669"/>
    <property type="project" value="TreeGrafter"/>
</dbReference>
<dbReference type="GO" id="GO:0005886">
    <property type="term" value="C:plasma membrane"/>
    <property type="evidence" value="ECO:0007669"/>
    <property type="project" value="TreeGrafter"/>
</dbReference>
<comment type="subcellular location">
    <subcellularLocation>
        <location evidence="1">Cytoplasm</location>
    </subcellularLocation>
</comment>
<keyword evidence="7" id="KW-1185">Reference proteome</keyword>
<dbReference type="PANTHER" id="PTHR10241:SF38">
    <property type="entry name" value="TRANSDUCIN FAMILY PROTEIN _ WD-40 REPEAT FAMILY PROTEIN"/>
    <property type="match status" value="1"/>
</dbReference>
<dbReference type="Proteomes" id="UP000015453">
    <property type="component" value="Unassembled WGS sequence"/>
</dbReference>
<dbReference type="AlphaFoldDB" id="S8C9Q5"/>
<keyword evidence="3" id="KW-0175">Coiled coil</keyword>
<dbReference type="GO" id="GO:0045159">
    <property type="term" value="F:myosin II binding"/>
    <property type="evidence" value="ECO:0007669"/>
    <property type="project" value="TreeGrafter"/>
</dbReference>
<keyword evidence="2" id="KW-0963">Cytoplasm</keyword>